<dbReference type="GO" id="GO:0005886">
    <property type="term" value="C:plasma membrane"/>
    <property type="evidence" value="ECO:0007669"/>
    <property type="project" value="UniProtKB-SubCell"/>
</dbReference>
<dbReference type="SMART" id="SM00304">
    <property type="entry name" value="HAMP"/>
    <property type="match status" value="1"/>
</dbReference>
<comment type="subcellular location">
    <subcellularLocation>
        <location evidence="3">Cell membrane</location>
    </subcellularLocation>
</comment>
<evidence type="ECO:0000256" key="11">
    <source>
        <dbReference type="ARBA" id="ARBA00023136"/>
    </source>
</evidence>
<keyword evidence="5" id="KW-0597">Phosphoprotein</keyword>
<proteinExistence type="predicted"/>
<reference evidence="17 18" key="1">
    <citation type="submission" date="2017-04" db="EMBL/GenBank/DDBJ databases">
        <authorList>
            <person name="Afonso C.L."/>
            <person name="Miller P.J."/>
            <person name="Scott M.A."/>
            <person name="Spackman E."/>
            <person name="Goraichik I."/>
            <person name="Dimitrov K.M."/>
            <person name="Suarez D.L."/>
            <person name="Swayne D.E."/>
        </authorList>
    </citation>
    <scope>NUCLEOTIDE SEQUENCE [LARGE SCALE GENOMIC DNA]</scope>
    <source>
        <strain evidence="18">XA(T)</strain>
    </source>
</reference>
<dbReference type="EC" id="2.7.13.3" evidence="4"/>
<dbReference type="STRING" id="1619308.B5808_05675"/>
<evidence type="ECO:0000256" key="8">
    <source>
        <dbReference type="ARBA" id="ARBA00022777"/>
    </source>
</evidence>
<keyword evidence="7 13" id="KW-0812">Transmembrane</keyword>
<evidence type="ECO:0000313" key="18">
    <source>
        <dbReference type="Proteomes" id="UP000192775"/>
    </source>
</evidence>
<gene>
    <name evidence="17" type="ORF">B5808_05675</name>
</gene>
<evidence type="ECO:0000259" key="15">
    <source>
        <dbReference type="PROSITE" id="PS50109"/>
    </source>
</evidence>
<dbReference type="Gene3D" id="6.10.340.10">
    <property type="match status" value="1"/>
</dbReference>
<evidence type="ECO:0000256" key="5">
    <source>
        <dbReference type="ARBA" id="ARBA00022553"/>
    </source>
</evidence>
<dbReference type="FunFam" id="3.30.565.10:FF:000006">
    <property type="entry name" value="Sensor histidine kinase WalK"/>
    <property type="match status" value="1"/>
</dbReference>
<dbReference type="AlphaFoldDB" id="A0A1X9LVA6"/>
<keyword evidence="18" id="KW-1185">Reference proteome</keyword>
<dbReference type="KEGG" id="cphy:B5808_05675"/>
<dbReference type="PRINTS" id="PR00344">
    <property type="entry name" value="BCTRLSENSOR"/>
</dbReference>
<dbReference type="Pfam" id="PF00512">
    <property type="entry name" value="HisKA"/>
    <property type="match status" value="1"/>
</dbReference>
<dbReference type="InterPro" id="IPR003660">
    <property type="entry name" value="HAMP_dom"/>
</dbReference>
<dbReference type="SMART" id="SM00387">
    <property type="entry name" value="HATPase_c"/>
    <property type="match status" value="1"/>
</dbReference>
<evidence type="ECO:0000256" key="14">
    <source>
        <dbReference type="SAM" id="SignalP"/>
    </source>
</evidence>
<keyword evidence="14" id="KW-0732">Signal</keyword>
<keyword evidence="9 13" id="KW-1133">Transmembrane helix</keyword>
<feature type="transmembrane region" description="Helical" evidence="13">
    <location>
        <begin position="154"/>
        <end position="175"/>
    </location>
</feature>
<dbReference type="FunFam" id="1.10.287.130:FF:000001">
    <property type="entry name" value="Two-component sensor histidine kinase"/>
    <property type="match status" value="1"/>
</dbReference>
<evidence type="ECO:0000256" key="12">
    <source>
        <dbReference type="SAM" id="MobiDB-lite"/>
    </source>
</evidence>
<evidence type="ECO:0000256" key="1">
    <source>
        <dbReference type="ARBA" id="ARBA00000085"/>
    </source>
</evidence>
<dbReference type="InterPro" id="IPR005467">
    <property type="entry name" value="His_kinase_dom"/>
</dbReference>
<dbReference type="Gene3D" id="3.30.565.10">
    <property type="entry name" value="Histidine kinase-like ATPase, C-terminal domain"/>
    <property type="match status" value="1"/>
</dbReference>
<feature type="signal peptide" evidence="14">
    <location>
        <begin position="1"/>
        <end position="17"/>
    </location>
</feature>
<dbReference type="Gene3D" id="1.10.287.130">
    <property type="match status" value="1"/>
</dbReference>
<evidence type="ECO:0000256" key="7">
    <source>
        <dbReference type="ARBA" id="ARBA00022692"/>
    </source>
</evidence>
<dbReference type="InterPro" id="IPR036890">
    <property type="entry name" value="HATPase_C_sf"/>
</dbReference>
<feature type="domain" description="Histidine kinase" evidence="15">
    <location>
        <begin position="253"/>
        <end position="469"/>
    </location>
</feature>
<dbReference type="InterPro" id="IPR036097">
    <property type="entry name" value="HisK_dim/P_sf"/>
</dbReference>
<evidence type="ECO:0000256" key="9">
    <source>
        <dbReference type="ARBA" id="ARBA00022989"/>
    </source>
</evidence>
<comment type="catalytic activity">
    <reaction evidence="1">
        <text>ATP + protein L-histidine = ADP + protein N-phospho-L-histidine.</text>
        <dbReference type="EC" id="2.7.13.3"/>
    </reaction>
</comment>
<dbReference type="GO" id="GO:0005509">
    <property type="term" value="F:calcium ion binding"/>
    <property type="evidence" value="ECO:0007669"/>
    <property type="project" value="UniProtKB-ARBA"/>
</dbReference>
<organism evidence="17 18">
    <name type="scientific">Cnuibacter physcomitrellae</name>
    <dbReference type="NCBI Taxonomy" id="1619308"/>
    <lineage>
        <taxon>Bacteria</taxon>
        <taxon>Bacillati</taxon>
        <taxon>Actinomycetota</taxon>
        <taxon>Actinomycetes</taxon>
        <taxon>Micrococcales</taxon>
        <taxon>Microbacteriaceae</taxon>
        <taxon>Cnuibacter</taxon>
    </lineage>
</organism>
<dbReference type="Pfam" id="PF02518">
    <property type="entry name" value="HATPase_c"/>
    <property type="match status" value="1"/>
</dbReference>
<feature type="region of interest" description="Disordered" evidence="12">
    <location>
        <begin position="472"/>
        <end position="492"/>
    </location>
</feature>
<evidence type="ECO:0000256" key="4">
    <source>
        <dbReference type="ARBA" id="ARBA00012438"/>
    </source>
</evidence>
<evidence type="ECO:0000256" key="10">
    <source>
        <dbReference type="ARBA" id="ARBA00023012"/>
    </source>
</evidence>
<keyword evidence="11 13" id="KW-0472">Membrane</keyword>
<dbReference type="SMART" id="SM00388">
    <property type="entry name" value="HisKA"/>
    <property type="match status" value="1"/>
</dbReference>
<evidence type="ECO:0000313" key="17">
    <source>
        <dbReference type="EMBL" id="ARJ07229.1"/>
    </source>
</evidence>
<keyword evidence="8" id="KW-0418">Kinase</keyword>
<comment type="cofactor">
    <cofactor evidence="2">
        <name>a divalent metal cation</name>
        <dbReference type="ChEBI" id="CHEBI:60240"/>
    </cofactor>
</comment>
<evidence type="ECO:0000259" key="16">
    <source>
        <dbReference type="PROSITE" id="PS50885"/>
    </source>
</evidence>
<dbReference type="Proteomes" id="UP000192775">
    <property type="component" value="Chromosome"/>
</dbReference>
<dbReference type="EMBL" id="CP020715">
    <property type="protein sequence ID" value="ARJ07229.1"/>
    <property type="molecule type" value="Genomic_DNA"/>
</dbReference>
<sequence length="492" mass="50640">MTVVVAAVLAAIGAGYVATLSSSVTTVVDSQLTGSAAALEHSVDKFGPGGHGGPGYSKPMTSYVGLGPGTIIAYLDGGSVVESASFTDADATALGPAAADAVQAAADQGDGRRTVDVPGLGDYRIDVTTRDDGSTLVAGISLGVAQAAVTQQTVVIVLLAVLALLVIVVGVLVVVRLALRPLDRVAETAASVAALPLASGDVSIAQRVDAVDTDARTEVGQVGAALNLMIDNVDRAFVVRAETDRRMRRFVTDASHELRTPLAAIRGYAELTRQESGELPELTEYSLQRIEAEASRMGSLVDDLLLLARLDEGQDLRIDDVDLAEVVANAVSDARAASPDHEWAADVPDEPVLVRGDHERLHQVVANLLSNAMVHTPSGTTVTTTVEPVDGRARVQLTVADDGPGFPAELVPELFERFVRGDGSRSRRAGSTGLGLAIVRSIVEAHGGSVAADTTAAGARLVVLLPASPDALPRHAPGGHENSTGSAIPLSA</sequence>
<evidence type="ECO:0000256" key="2">
    <source>
        <dbReference type="ARBA" id="ARBA00001968"/>
    </source>
</evidence>
<dbReference type="Pfam" id="PF00672">
    <property type="entry name" value="HAMP"/>
    <property type="match status" value="1"/>
</dbReference>
<dbReference type="PANTHER" id="PTHR45436:SF5">
    <property type="entry name" value="SENSOR HISTIDINE KINASE TRCS"/>
    <property type="match status" value="1"/>
</dbReference>
<accession>A0A1X9LVA6</accession>
<feature type="chain" id="PRO_5038375562" description="histidine kinase" evidence="14">
    <location>
        <begin position="18"/>
        <end position="492"/>
    </location>
</feature>
<evidence type="ECO:0000256" key="6">
    <source>
        <dbReference type="ARBA" id="ARBA00022679"/>
    </source>
</evidence>
<dbReference type="PROSITE" id="PS50109">
    <property type="entry name" value="HIS_KIN"/>
    <property type="match status" value="1"/>
</dbReference>
<feature type="domain" description="HAMP" evidence="16">
    <location>
        <begin position="176"/>
        <end position="238"/>
    </location>
</feature>
<dbReference type="InterPro" id="IPR003661">
    <property type="entry name" value="HisK_dim/P_dom"/>
</dbReference>
<protein>
    <recommendedName>
        <fullName evidence="4">histidine kinase</fullName>
        <ecNumber evidence="4">2.7.13.3</ecNumber>
    </recommendedName>
</protein>
<name>A0A1X9LVA6_9MICO</name>
<dbReference type="PANTHER" id="PTHR45436">
    <property type="entry name" value="SENSOR HISTIDINE KINASE YKOH"/>
    <property type="match status" value="1"/>
</dbReference>
<dbReference type="GO" id="GO:0000155">
    <property type="term" value="F:phosphorelay sensor kinase activity"/>
    <property type="evidence" value="ECO:0007669"/>
    <property type="project" value="InterPro"/>
</dbReference>
<dbReference type="InterPro" id="IPR050428">
    <property type="entry name" value="TCS_sensor_his_kinase"/>
</dbReference>
<keyword evidence="10" id="KW-0902">Two-component regulatory system</keyword>
<dbReference type="SUPFAM" id="SSF47384">
    <property type="entry name" value="Homodimeric domain of signal transducing histidine kinase"/>
    <property type="match status" value="1"/>
</dbReference>
<dbReference type="SUPFAM" id="SSF55874">
    <property type="entry name" value="ATPase domain of HSP90 chaperone/DNA topoisomerase II/histidine kinase"/>
    <property type="match status" value="1"/>
</dbReference>
<dbReference type="InterPro" id="IPR003594">
    <property type="entry name" value="HATPase_dom"/>
</dbReference>
<dbReference type="CDD" id="cd00075">
    <property type="entry name" value="HATPase"/>
    <property type="match status" value="1"/>
</dbReference>
<keyword evidence="6" id="KW-0808">Transferase</keyword>
<dbReference type="PROSITE" id="PS50885">
    <property type="entry name" value="HAMP"/>
    <property type="match status" value="1"/>
</dbReference>
<evidence type="ECO:0000256" key="3">
    <source>
        <dbReference type="ARBA" id="ARBA00004236"/>
    </source>
</evidence>
<dbReference type="InterPro" id="IPR004358">
    <property type="entry name" value="Sig_transdc_His_kin-like_C"/>
</dbReference>
<dbReference type="CDD" id="cd00082">
    <property type="entry name" value="HisKA"/>
    <property type="match status" value="1"/>
</dbReference>
<evidence type="ECO:0000256" key="13">
    <source>
        <dbReference type="SAM" id="Phobius"/>
    </source>
</evidence>